<dbReference type="PROSITE" id="PS50012">
    <property type="entry name" value="RCC1_3"/>
    <property type="match status" value="5"/>
</dbReference>
<organism evidence="1 2">
    <name type="scientific">Actinophytocola xinjiangensis</name>
    <dbReference type="NCBI Taxonomy" id="485602"/>
    <lineage>
        <taxon>Bacteria</taxon>
        <taxon>Bacillati</taxon>
        <taxon>Actinomycetota</taxon>
        <taxon>Actinomycetes</taxon>
        <taxon>Pseudonocardiales</taxon>
        <taxon>Pseudonocardiaceae</taxon>
    </lineage>
</organism>
<dbReference type="InterPro" id="IPR000408">
    <property type="entry name" value="Reg_chr_condens"/>
</dbReference>
<dbReference type="PRINTS" id="PR00633">
    <property type="entry name" value="RCCNDNSATION"/>
</dbReference>
<dbReference type="AlphaFoldDB" id="A0A7Z0WHX8"/>
<gene>
    <name evidence="1" type="ORF">BLA60_27180</name>
</gene>
<dbReference type="InterPro" id="IPR009091">
    <property type="entry name" value="RCC1/BLIP-II"/>
</dbReference>
<name>A0A7Z0WHX8_9PSEU</name>
<dbReference type="GO" id="GO:0005737">
    <property type="term" value="C:cytoplasm"/>
    <property type="evidence" value="ECO:0007669"/>
    <property type="project" value="TreeGrafter"/>
</dbReference>
<dbReference type="InterPro" id="IPR051553">
    <property type="entry name" value="Ran_GTPase-activating"/>
</dbReference>
<dbReference type="Pfam" id="PF00415">
    <property type="entry name" value="RCC1"/>
    <property type="match status" value="4"/>
</dbReference>
<reference evidence="1 2" key="1">
    <citation type="submission" date="2016-12" db="EMBL/GenBank/DDBJ databases">
        <title>The draft genome sequence of Actinophytocola xinjiangensis.</title>
        <authorList>
            <person name="Wang W."/>
            <person name="Yuan L."/>
        </authorList>
    </citation>
    <scope>NUCLEOTIDE SEQUENCE [LARGE SCALE GENOMIC DNA]</scope>
    <source>
        <strain evidence="1 2">CGMCC 4.4663</strain>
    </source>
</reference>
<protein>
    <recommendedName>
        <fullName evidence="3">Alpha-tubulin suppressor-like RCC1 family protein</fullName>
    </recommendedName>
</protein>
<dbReference type="SUPFAM" id="SSF50985">
    <property type="entry name" value="RCC1/BLIP-II"/>
    <property type="match status" value="2"/>
</dbReference>
<dbReference type="Pfam" id="PF13540">
    <property type="entry name" value="RCC1_2"/>
    <property type="match status" value="1"/>
</dbReference>
<accession>A0A7Z0WHX8</accession>
<dbReference type="Proteomes" id="UP000185696">
    <property type="component" value="Unassembled WGS sequence"/>
</dbReference>
<keyword evidence="2" id="KW-1185">Reference proteome</keyword>
<dbReference type="EMBL" id="MSIF01000015">
    <property type="protein sequence ID" value="OLF07598.1"/>
    <property type="molecule type" value="Genomic_DNA"/>
</dbReference>
<proteinExistence type="predicted"/>
<evidence type="ECO:0000313" key="1">
    <source>
        <dbReference type="EMBL" id="OLF07598.1"/>
    </source>
</evidence>
<evidence type="ECO:0008006" key="3">
    <source>
        <dbReference type="Google" id="ProtNLM"/>
    </source>
</evidence>
<dbReference type="PANTHER" id="PTHR45982">
    <property type="entry name" value="REGULATOR OF CHROMOSOME CONDENSATION"/>
    <property type="match status" value="1"/>
</dbReference>
<sequence length="754" mass="75448">MTVGVLALVAGLAAGAQRPVVPEPVPVAVESGSAFTPLSPVRVLDTRASGPVGAGRSVTLNLSSRVPATATAVVLNLTGTAATRETFVTAYPTGTARPDASNLNIVAGDTRPVLATVALGTNRGVDLYNRNGTVHVLADLAGYYAPGTGSRYTPLSATRVLDTRSDPPPALGPGASQVVDLTGKVPRSATAVTINLTGVGASAATFVTAWPTGQARPTVSNLNLNARSTRPNLATVALGADRTISLYNLAGTVDVMVDLTGFYTPEYGATFVPRAPVRVFDTRSGSGALGPAARQAMNLDDTWITPNVTAALLNVTGVSPTAATYVAVWAADGRPDGSVSTLNLVPGETAANLAAVAVSTMEPISAYNFRGQTHVIADLAGVFVTPDTQCAVDCAYTWGSNESWALGTGRRAPGADVVPNRVVGLAGVVDLAGGRGPVRYARLTDGSLWSWGQAPLGQLGGGWSAVGWSAVPTPVSGLTDVTSVAAGRFHAVASRSDGTAWTWGMTGQSRSDAPVGVPGLTGVVSVAAGDATSYALRGDGTVWAWGDNLDGALGNGSTAGSSATPVRVSGLTSISAVAAADGAGYALRSDGTVWSWGANWSGQLGNGAPCVPATGQGCRSRVPVPVSGLTEVADLAGGGVNGYALRTDGTAWSWGGNKRGTLGDGASCPADAPCVSVVPVRVSGLAGAVDVAAGWGAGYALLSDGTAWSWGENGDGQLGTGSSAELSTVPVRITGLPSARAVTSGGALVTNPNP</sequence>
<dbReference type="Gene3D" id="2.130.10.30">
    <property type="entry name" value="Regulator of chromosome condensation 1/beta-lactamase-inhibitor protein II"/>
    <property type="match status" value="3"/>
</dbReference>
<dbReference type="PANTHER" id="PTHR45982:SF1">
    <property type="entry name" value="REGULATOR OF CHROMOSOME CONDENSATION"/>
    <property type="match status" value="1"/>
</dbReference>
<evidence type="ECO:0000313" key="2">
    <source>
        <dbReference type="Proteomes" id="UP000185696"/>
    </source>
</evidence>
<dbReference type="GO" id="GO:0005085">
    <property type="term" value="F:guanyl-nucleotide exchange factor activity"/>
    <property type="evidence" value="ECO:0007669"/>
    <property type="project" value="TreeGrafter"/>
</dbReference>
<comment type="caution">
    <text evidence="1">The sequence shown here is derived from an EMBL/GenBank/DDBJ whole genome shotgun (WGS) entry which is preliminary data.</text>
</comment>